<accession>A0A7X9NU90</accession>
<protein>
    <submittedName>
        <fullName evidence="2">Uncharacterized protein</fullName>
    </submittedName>
</protein>
<gene>
    <name evidence="2" type="ORF">HF844_08710</name>
</gene>
<evidence type="ECO:0000313" key="2">
    <source>
        <dbReference type="EMBL" id="NME62862.1"/>
    </source>
</evidence>
<feature type="transmembrane region" description="Helical" evidence="1">
    <location>
        <begin position="80"/>
        <end position="98"/>
    </location>
</feature>
<dbReference type="AlphaFoldDB" id="A0A7X9NU90"/>
<name>A0A7X9NU90_9BIFI</name>
<keyword evidence="1" id="KW-0472">Membrane</keyword>
<reference evidence="2 3" key="1">
    <citation type="submission" date="2020-04" db="EMBL/GenBank/DDBJ databases">
        <authorList>
            <person name="Hitch T.C.A."/>
            <person name="Wylensek D."/>
            <person name="Clavel T."/>
        </authorList>
    </citation>
    <scope>NUCLEOTIDE SEQUENCE [LARGE SCALE GENOMIC DNA]</scope>
    <source>
        <strain evidence="2 3">BSM-130-P53-3C</strain>
    </source>
</reference>
<proteinExistence type="predicted"/>
<feature type="transmembrane region" description="Helical" evidence="1">
    <location>
        <begin position="6"/>
        <end position="26"/>
    </location>
</feature>
<keyword evidence="1" id="KW-0812">Transmembrane</keyword>
<keyword evidence="1" id="KW-1133">Transmembrane helix</keyword>
<comment type="caution">
    <text evidence="2">The sequence shown here is derived from an EMBL/GenBank/DDBJ whole genome shotgun (WGS) entry which is preliminary data.</text>
</comment>
<dbReference type="EMBL" id="JABAGI010000020">
    <property type="protein sequence ID" value="NME62862.1"/>
    <property type="molecule type" value="Genomic_DNA"/>
</dbReference>
<feature type="transmembrane region" description="Helical" evidence="1">
    <location>
        <begin position="38"/>
        <end position="60"/>
    </location>
</feature>
<organism evidence="2 3">
    <name type="scientific">Bifidobacterium thermophilum</name>
    <dbReference type="NCBI Taxonomy" id="33905"/>
    <lineage>
        <taxon>Bacteria</taxon>
        <taxon>Bacillati</taxon>
        <taxon>Actinomycetota</taxon>
        <taxon>Actinomycetes</taxon>
        <taxon>Bifidobacteriales</taxon>
        <taxon>Bifidobacteriaceae</taxon>
        <taxon>Bifidobacterium</taxon>
    </lineage>
</organism>
<sequence length="406" mass="43688">MSDAVAVALTFIGSLIGLVLSFSGFSKTPGSHSMSARIKYALMGYAANLPAWLLAMSANQSFIRASSGLYPGDHLGLNELAWPMILAVIALALLSLPIKLVANTICKDDANWLQQHDPGPLMDVVNAAQIARAMPGEPDFYGFRVVNQDASKELYGDSEGNAYHAGMKADLNAARQKGQLYGTPGIGLKNSGFATSNINSGSKGERVLAGIIAAFNEGGLNVDGFYSLYGLNERGQKTTADIDCVLLGIDHAGQLHAWFVDAKYYKGGKDTKYICMGDNTIARTSKAKHAFVTGPNGQVTLPTSQNMVHQAATWRQFLEQYHISAKWVICFVPGPEGTPDVSDVRWSAIRSVVIDPNSPTGTRAEYTGIPVMSMEDLIKEIHGMDLAHTANIPLAAIQLFKNQLKH</sequence>
<dbReference type="Proteomes" id="UP000588369">
    <property type="component" value="Unassembled WGS sequence"/>
</dbReference>
<evidence type="ECO:0000256" key="1">
    <source>
        <dbReference type="SAM" id="Phobius"/>
    </source>
</evidence>
<evidence type="ECO:0000313" key="3">
    <source>
        <dbReference type="Proteomes" id="UP000588369"/>
    </source>
</evidence>